<reference evidence="3" key="1">
    <citation type="submission" date="2021-01" db="EMBL/GenBank/DDBJ databases">
        <title>Caligus Genome Assembly.</title>
        <authorList>
            <person name="Gallardo-Escarate C."/>
        </authorList>
    </citation>
    <scope>NUCLEOTIDE SEQUENCE [LARGE SCALE GENOMIC DNA]</scope>
</reference>
<proteinExistence type="predicted"/>
<name>A0A7T8HFK1_CALRO</name>
<sequence>CHPTSSNTKSVTWTPDCHVRYHSSDQDSDQIKTYLWPALFEGKNGPCVQKG</sequence>
<protein>
    <submittedName>
        <fullName evidence="2">LOC100162944</fullName>
    </submittedName>
</protein>
<organism evidence="2 3">
    <name type="scientific">Caligus rogercresseyi</name>
    <name type="common">Sea louse</name>
    <dbReference type="NCBI Taxonomy" id="217165"/>
    <lineage>
        <taxon>Eukaryota</taxon>
        <taxon>Metazoa</taxon>
        <taxon>Ecdysozoa</taxon>
        <taxon>Arthropoda</taxon>
        <taxon>Crustacea</taxon>
        <taxon>Multicrustacea</taxon>
        <taxon>Hexanauplia</taxon>
        <taxon>Copepoda</taxon>
        <taxon>Siphonostomatoida</taxon>
        <taxon>Caligidae</taxon>
        <taxon>Caligus</taxon>
    </lineage>
</organism>
<feature type="domain" description="Mitochondria-eating protein C-terminal" evidence="1">
    <location>
        <begin position="14"/>
        <end position="51"/>
    </location>
</feature>
<dbReference type="Pfam" id="PF16026">
    <property type="entry name" value="MIEAP"/>
    <property type="match status" value="1"/>
</dbReference>
<accession>A0A7T8HFK1</accession>
<dbReference type="AlphaFoldDB" id="A0A7T8HFK1"/>
<gene>
    <name evidence="2" type="ORF">FKW44_009607</name>
</gene>
<dbReference type="Proteomes" id="UP000595437">
    <property type="component" value="Chromosome 6"/>
</dbReference>
<keyword evidence="3" id="KW-1185">Reference proteome</keyword>
<evidence type="ECO:0000259" key="1">
    <source>
        <dbReference type="Pfam" id="PF16026"/>
    </source>
</evidence>
<evidence type="ECO:0000313" key="3">
    <source>
        <dbReference type="Proteomes" id="UP000595437"/>
    </source>
</evidence>
<feature type="non-terminal residue" evidence="2">
    <location>
        <position position="51"/>
    </location>
</feature>
<feature type="non-terminal residue" evidence="2">
    <location>
        <position position="1"/>
    </location>
</feature>
<dbReference type="EMBL" id="CP045895">
    <property type="protein sequence ID" value="QQP49079.1"/>
    <property type="molecule type" value="Genomic_DNA"/>
</dbReference>
<evidence type="ECO:0000313" key="2">
    <source>
        <dbReference type="EMBL" id="QQP49079.1"/>
    </source>
</evidence>
<dbReference type="InterPro" id="IPR031981">
    <property type="entry name" value="MIEAP_C"/>
</dbReference>
<dbReference type="OrthoDB" id="6047381at2759"/>